<dbReference type="Pfam" id="PF07679">
    <property type="entry name" value="I-set"/>
    <property type="match status" value="1"/>
</dbReference>
<comment type="caution">
    <text evidence="3">The sequence shown here is derived from an EMBL/GenBank/DDBJ whole genome shotgun (WGS) entry which is preliminary data.</text>
</comment>
<dbReference type="InterPro" id="IPR036179">
    <property type="entry name" value="Ig-like_dom_sf"/>
</dbReference>
<feature type="chain" id="PRO_5042956236" description="Ig-like domain-containing protein" evidence="1">
    <location>
        <begin position="33"/>
        <end position="151"/>
    </location>
</feature>
<protein>
    <recommendedName>
        <fullName evidence="2">Ig-like domain-containing protein</fullName>
    </recommendedName>
</protein>
<dbReference type="Gene3D" id="2.60.40.10">
    <property type="entry name" value="Immunoglobulins"/>
    <property type="match status" value="1"/>
</dbReference>
<keyword evidence="4" id="KW-1185">Reference proteome</keyword>
<dbReference type="SUPFAM" id="SSF48726">
    <property type="entry name" value="Immunoglobulin"/>
    <property type="match status" value="1"/>
</dbReference>
<keyword evidence="1" id="KW-0732">Signal</keyword>
<accession>A0AAQ4FE48</accession>
<feature type="signal peptide" evidence="1">
    <location>
        <begin position="1"/>
        <end position="32"/>
    </location>
</feature>
<dbReference type="InterPro" id="IPR013783">
    <property type="entry name" value="Ig-like_fold"/>
</dbReference>
<dbReference type="PROSITE" id="PS50835">
    <property type="entry name" value="IG_LIKE"/>
    <property type="match status" value="1"/>
</dbReference>
<evidence type="ECO:0000313" key="4">
    <source>
        <dbReference type="Proteomes" id="UP001321473"/>
    </source>
</evidence>
<dbReference type="InterPro" id="IPR003599">
    <property type="entry name" value="Ig_sub"/>
</dbReference>
<gene>
    <name evidence="3" type="ORF">V5799_008409</name>
</gene>
<proteinExistence type="predicted"/>
<evidence type="ECO:0000259" key="2">
    <source>
        <dbReference type="PROSITE" id="PS50835"/>
    </source>
</evidence>
<dbReference type="Proteomes" id="UP001321473">
    <property type="component" value="Unassembled WGS sequence"/>
</dbReference>
<feature type="domain" description="Ig-like" evidence="2">
    <location>
        <begin position="45"/>
        <end position="137"/>
    </location>
</feature>
<evidence type="ECO:0000313" key="3">
    <source>
        <dbReference type="EMBL" id="KAK8785226.1"/>
    </source>
</evidence>
<evidence type="ECO:0000256" key="1">
    <source>
        <dbReference type="SAM" id="SignalP"/>
    </source>
</evidence>
<dbReference type="EMBL" id="JARKHS020003764">
    <property type="protein sequence ID" value="KAK8785226.1"/>
    <property type="molecule type" value="Genomic_DNA"/>
</dbReference>
<dbReference type="InterPro" id="IPR013098">
    <property type="entry name" value="Ig_I-set"/>
</dbReference>
<sequence length="151" mass="16122">MEPSSNNVLANPFLAWMTSVLICWILPSPAASSEASVGTAHPPKPKSLGFPPNLALGDDAIASCFVPRAKWHGEGLRMTWTRQNGENLGANRRVSLFSSSESSVTLSIRDVRPEDVGNYTCVASYGATSERVTVALTVSGEPFSSLRLSVL</sequence>
<dbReference type="AlphaFoldDB" id="A0AAQ4FE48"/>
<name>A0AAQ4FE48_AMBAM</name>
<reference evidence="3 4" key="1">
    <citation type="journal article" date="2023" name="Arcadia Sci">
        <title>De novo assembly of a long-read Amblyomma americanum tick genome.</title>
        <authorList>
            <person name="Chou S."/>
            <person name="Poskanzer K.E."/>
            <person name="Rollins M."/>
            <person name="Thuy-Boun P.S."/>
        </authorList>
    </citation>
    <scope>NUCLEOTIDE SEQUENCE [LARGE SCALE GENOMIC DNA]</scope>
    <source>
        <strain evidence="3">F_SG_1</strain>
        <tissue evidence="3">Salivary glands</tissue>
    </source>
</reference>
<organism evidence="3 4">
    <name type="scientific">Amblyomma americanum</name>
    <name type="common">Lone star tick</name>
    <dbReference type="NCBI Taxonomy" id="6943"/>
    <lineage>
        <taxon>Eukaryota</taxon>
        <taxon>Metazoa</taxon>
        <taxon>Ecdysozoa</taxon>
        <taxon>Arthropoda</taxon>
        <taxon>Chelicerata</taxon>
        <taxon>Arachnida</taxon>
        <taxon>Acari</taxon>
        <taxon>Parasitiformes</taxon>
        <taxon>Ixodida</taxon>
        <taxon>Ixodoidea</taxon>
        <taxon>Ixodidae</taxon>
        <taxon>Amblyomminae</taxon>
        <taxon>Amblyomma</taxon>
    </lineage>
</organism>
<dbReference type="SMART" id="SM00409">
    <property type="entry name" value="IG"/>
    <property type="match status" value="1"/>
</dbReference>
<dbReference type="InterPro" id="IPR007110">
    <property type="entry name" value="Ig-like_dom"/>
</dbReference>